<evidence type="ECO:0000313" key="3">
    <source>
        <dbReference type="Proteomes" id="UP000299084"/>
    </source>
</evidence>
<proteinExistence type="predicted"/>
<dbReference type="EMBL" id="JWIN03000022">
    <property type="protein sequence ID" value="KAB1260009.1"/>
    <property type="molecule type" value="Genomic_DNA"/>
</dbReference>
<dbReference type="Proteomes" id="UP000299084">
    <property type="component" value="Unassembled WGS sequence"/>
</dbReference>
<sequence>MPLRPGSRSRPMLAARPTMDGEFPQHEPPPAGSVLYSPPPLQAPLCGSSVQNAMLHCSWWSPFSPAAYPAFSSESHQFMNSSSFIVGQPCADTSYGPAAASPSFPPKSSDFPQVGDLMSCRPWHQPSGPLLCPRAAPVSLAGPGTTWVCQCRVDVACFGE</sequence>
<dbReference type="AlphaFoldDB" id="A0A5N4CM59"/>
<comment type="caution">
    <text evidence="2">The sequence shown here is derived from an EMBL/GenBank/DDBJ whole genome shotgun (WGS) entry which is preliminary data.</text>
</comment>
<evidence type="ECO:0000256" key="1">
    <source>
        <dbReference type="SAM" id="MobiDB-lite"/>
    </source>
</evidence>
<reference evidence="2 3" key="1">
    <citation type="journal article" date="2019" name="Mol. Ecol. Resour.">
        <title>Improving Illumina assemblies with Hi-C and long reads: an example with the North African dromedary.</title>
        <authorList>
            <person name="Elbers J.P."/>
            <person name="Rogers M.F."/>
            <person name="Perelman P.L."/>
            <person name="Proskuryakova A.A."/>
            <person name="Serdyukova N.A."/>
            <person name="Johnson W.E."/>
            <person name="Horin P."/>
            <person name="Corander J."/>
            <person name="Murphy D."/>
            <person name="Burger P.A."/>
        </authorList>
    </citation>
    <scope>NUCLEOTIDE SEQUENCE [LARGE SCALE GENOMIC DNA]</scope>
    <source>
        <strain evidence="2">Drom800</strain>
        <tissue evidence="2">Blood</tissue>
    </source>
</reference>
<evidence type="ECO:0000313" key="2">
    <source>
        <dbReference type="EMBL" id="KAB1260009.1"/>
    </source>
</evidence>
<name>A0A5N4CM59_CAMDR</name>
<organism evidence="2 3">
    <name type="scientific">Camelus dromedarius</name>
    <name type="common">Dromedary</name>
    <name type="synonym">Arabian camel</name>
    <dbReference type="NCBI Taxonomy" id="9838"/>
    <lineage>
        <taxon>Eukaryota</taxon>
        <taxon>Metazoa</taxon>
        <taxon>Chordata</taxon>
        <taxon>Craniata</taxon>
        <taxon>Vertebrata</taxon>
        <taxon>Euteleostomi</taxon>
        <taxon>Mammalia</taxon>
        <taxon>Eutheria</taxon>
        <taxon>Laurasiatheria</taxon>
        <taxon>Artiodactyla</taxon>
        <taxon>Tylopoda</taxon>
        <taxon>Camelidae</taxon>
        <taxon>Camelus</taxon>
    </lineage>
</organism>
<accession>A0A5N4CM59</accession>
<feature type="region of interest" description="Disordered" evidence="1">
    <location>
        <begin position="1"/>
        <end position="32"/>
    </location>
</feature>
<gene>
    <name evidence="2" type="ORF">Cadr_000025069</name>
</gene>
<protein>
    <submittedName>
        <fullName evidence="2">Protein strawberry notch-like protein 2</fullName>
    </submittedName>
</protein>
<keyword evidence="3" id="KW-1185">Reference proteome</keyword>